<dbReference type="InterPro" id="IPR029052">
    <property type="entry name" value="Metallo-depent_PP-like"/>
</dbReference>
<dbReference type="PANTHER" id="PTHR10340">
    <property type="entry name" value="SPHINGOMYELIN PHOSPHODIESTERASE"/>
    <property type="match status" value="1"/>
</dbReference>
<name>A0A9P0P8L6_ACAOB</name>
<keyword evidence="5" id="KW-1185">Reference proteome</keyword>
<comment type="caution">
    <text evidence="4">The sequence shown here is derived from an EMBL/GenBank/DDBJ whole genome shotgun (WGS) entry which is preliminary data.</text>
</comment>
<dbReference type="EMBL" id="CAKOFQ010006806">
    <property type="protein sequence ID" value="CAH1973220.1"/>
    <property type="molecule type" value="Genomic_DNA"/>
</dbReference>
<keyword evidence="1" id="KW-0378">Hydrolase</keyword>
<accession>A0A9P0P8L6</accession>
<evidence type="ECO:0000256" key="2">
    <source>
        <dbReference type="ARBA" id="ARBA00023180"/>
    </source>
</evidence>
<evidence type="ECO:0000313" key="5">
    <source>
        <dbReference type="Proteomes" id="UP001152888"/>
    </source>
</evidence>
<dbReference type="GO" id="GO:0005615">
    <property type="term" value="C:extracellular space"/>
    <property type="evidence" value="ECO:0007669"/>
    <property type="project" value="TreeGrafter"/>
</dbReference>
<dbReference type="SUPFAM" id="SSF56300">
    <property type="entry name" value="Metallo-dependent phosphatases"/>
    <property type="match status" value="1"/>
</dbReference>
<dbReference type="GO" id="GO:0008081">
    <property type="term" value="F:phosphoric diester hydrolase activity"/>
    <property type="evidence" value="ECO:0007669"/>
    <property type="project" value="TreeGrafter"/>
</dbReference>
<dbReference type="InterPro" id="IPR045473">
    <property type="entry name" value="ASM_C"/>
</dbReference>
<evidence type="ECO:0000256" key="1">
    <source>
        <dbReference type="ARBA" id="ARBA00022801"/>
    </source>
</evidence>
<feature type="domain" description="Sphingomyelin phosphodiesterase C-terminal" evidence="3">
    <location>
        <begin position="86"/>
        <end position="231"/>
    </location>
</feature>
<proteinExistence type="predicted"/>
<sequence>MVCRPPNSHNTHEVFLFQVYLVGHIAPGSNERHRGAYPPSHISYSDHHNKKYLKIVRRYASIIVGQFFGHLHSDTFRVIYGENGRPISWALLAPSITPKRNNDGPNNPGLRLYKFDKDTGQVFDYTQYYLDLSGAIANPNRNVEWSVEYNFSTYYSINDINAVNLHTLADKLTHDTPQENSIFSRYYRANSVRFNSGTAALAQCDSHCAHTHYCAITRVDYDEFHQCLQTAASALSASAATSAVAMRTIAKIVLVMWVIVR</sequence>
<dbReference type="Pfam" id="PF19272">
    <property type="entry name" value="ASMase_C"/>
    <property type="match status" value="1"/>
</dbReference>
<gene>
    <name evidence="4" type="ORF">ACAOBT_LOCUS10424</name>
</gene>
<keyword evidence="2" id="KW-0325">Glycoprotein</keyword>
<dbReference type="OrthoDB" id="348678at2759"/>
<organism evidence="4 5">
    <name type="scientific">Acanthoscelides obtectus</name>
    <name type="common">Bean weevil</name>
    <name type="synonym">Bruchus obtectus</name>
    <dbReference type="NCBI Taxonomy" id="200917"/>
    <lineage>
        <taxon>Eukaryota</taxon>
        <taxon>Metazoa</taxon>
        <taxon>Ecdysozoa</taxon>
        <taxon>Arthropoda</taxon>
        <taxon>Hexapoda</taxon>
        <taxon>Insecta</taxon>
        <taxon>Pterygota</taxon>
        <taxon>Neoptera</taxon>
        <taxon>Endopterygota</taxon>
        <taxon>Coleoptera</taxon>
        <taxon>Polyphaga</taxon>
        <taxon>Cucujiformia</taxon>
        <taxon>Chrysomeloidea</taxon>
        <taxon>Chrysomelidae</taxon>
        <taxon>Bruchinae</taxon>
        <taxon>Bruchini</taxon>
        <taxon>Acanthoscelides</taxon>
    </lineage>
</organism>
<protein>
    <recommendedName>
        <fullName evidence="3">Sphingomyelin phosphodiesterase C-terminal domain-containing protein</fullName>
    </recommendedName>
</protein>
<evidence type="ECO:0000313" key="4">
    <source>
        <dbReference type="EMBL" id="CAH1973220.1"/>
    </source>
</evidence>
<dbReference type="PANTHER" id="PTHR10340:SF57">
    <property type="entry name" value="METALLOPHOS DOMAIN-CONTAINING PROTEIN"/>
    <property type="match status" value="1"/>
</dbReference>
<evidence type="ECO:0000259" key="3">
    <source>
        <dbReference type="Pfam" id="PF19272"/>
    </source>
</evidence>
<dbReference type="Proteomes" id="UP001152888">
    <property type="component" value="Unassembled WGS sequence"/>
</dbReference>
<dbReference type="AlphaFoldDB" id="A0A9P0P8L6"/>
<reference evidence="4" key="1">
    <citation type="submission" date="2022-03" db="EMBL/GenBank/DDBJ databases">
        <authorList>
            <person name="Sayadi A."/>
        </authorList>
    </citation>
    <scope>NUCLEOTIDE SEQUENCE</scope>
</reference>